<name>A0A1Y2EF31_9PEZI</name>
<dbReference type="EMBL" id="MCFJ01000002">
    <property type="protein sequence ID" value="ORY69876.1"/>
    <property type="molecule type" value="Genomic_DNA"/>
</dbReference>
<comment type="caution">
    <text evidence="3">The sequence shown here is derived from an EMBL/GenBank/DDBJ whole genome shotgun (WGS) entry which is preliminary data.</text>
</comment>
<organism evidence="3 4">
    <name type="scientific">Pseudomassariella vexata</name>
    <dbReference type="NCBI Taxonomy" id="1141098"/>
    <lineage>
        <taxon>Eukaryota</taxon>
        <taxon>Fungi</taxon>
        <taxon>Dikarya</taxon>
        <taxon>Ascomycota</taxon>
        <taxon>Pezizomycotina</taxon>
        <taxon>Sordariomycetes</taxon>
        <taxon>Xylariomycetidae</taxon>
        <taxon>Amphisphaeriales</taxon>
        <taxon>Pseudomassariaceae</taxon>
        <taxon>Pseudomassariella</taxon>
    </lineage>
</organism>
<keyword evidence="2" id="KW-1133">Transmembrane helix</keyword>
<feature type="region of interest" description="Disordered" evidence="1">
    <location>
        <begin position="16"/>
        <end position="55"/>
    </location>
</feature>
<dbReference type="RefSeq" id="XP_040719826.1">
    <property type="nucleotide sequence ID" value="XM_040865792.1"/>
</dbReference>
<protein>
    <submittedName>
        <fullName evidence="3">Uncharacterized protein</fullName>
    </submittedName>
</protein>
<feature type="compositionally biased region" description="Low complexity" evidence="1">
    <location>
        <begin position="35"/>
        <end position="46"/>
    </location>
</feature>
<dbReference type="Proteomes" id="UP000193689">
    <property type="component" value="Unassembled WGS sequence"/>
</dbReference>
<keyword evidence="2" id="KW-0472">Membrane</keyword>
<dbReference type="AlphaFoldDB" id="A0A1Y2EF31"/>
<feature type="transmembrane region" description="Helical" evidence="2">
    <location>
        <begin position="136"/>
        <end position="155"/>
    </location>
</feature>
<keyword evidence="4" id="KW-1185">Reference proteome</keyword>
<evidence type="ECO:0000256" key="1">
    <source>
        <dbReference type="SAM" id="MobiDB-lite"/>
    </source>
</evidence>
<feature type="transmembrane region" description="Helical" evidence="2">
    <location>
        <begin position="87"/>
        <end position="106"/>
    </location>
</feature>
<evidence type="ECO:0000256" key="2">
    <source>
        <dbReference type="SAM" id="Phobius"/>
    </source>
</evidence>
<reference evidence="3 4" key="1">
    <citation type="submission" date="2016-07" db="EMBL/GenBank/DDBJ databases">
        <title>Pervasive Adenine N6-methylation of Active Genes in Fungi.</title>
        <authorList>
            <consortium name="DOE Joint Genome Institute"/>
            <person name="Mondo S.J."/>
            <person name="Dannebaum R.O."/>
            <person name="Kuo R.C."/>
            <person name="Labutti K."/>
            <person name="Haridas S."/>
            <person name="Kuo A."/>
            <person name="Salamov A."/>
            <person name="Ahrendt S.R."/>
            <person name="Lipzen A."/>
            <person name="Sullivan W."/>
            <person name="Andreopoulos W.B."/>
            <person name="Clum A."/>
            <person name="Lindquist E."/>
            <person name="Daum C."/>
            <person name="Ramamoorthy G.K."/>
            <person name="Gryganskyi A."/>
            <person name="Culley D."/>
            <person name="Magnuson J.K."/>
            <person name="James T.Y."/>
            <person name="O'Malley M.A."/>
            <person name="Stajich J.E."/>
            <person name="Spatafora J.W."/>
            <person name="Visel A."/>
            <person name="Grigoriev I.V."/>
        </authorList>
    </citation>
    <scope>NUCLEOTIDE SEQUENCE [LARGE SCALE GENOMIC DNA]</scope>
    <source>
        <strain evidence="3 4">CBS 129021</strain>
    </source>
</reference>
<dbReference type="InParanoid" id="A0A1Y2EF31"/>
<accession>A0A1Y2EF31</accession>
<gene>
    <name evidence="3" type="ORF">BCR38DRAFT_94532</name>
</gene>
<evidence type="ECO:0000313" key="3">
    <source>
        <dbReference type="EMBL" id="ORY69876.1"/>
    </source>
</evidence>
<proteinExistence type="predicted"/>
<sequence length="196" mass="21917">MVTLLARKHGLSLLLSPVKGPERGSHFPGPIRHGPPSTSTPSSKSPAAGQEPRRAQSEPILVWWADTLGGTPKRTYTRNRVLMSRYFYLYYPKLCIAFDFISFSVYRLPLPPPHLLEAAQTSRLCEGVLSQPGNNLLFHIFSLFPFFPVTILSVTPVSHMVLCTSETSLGVVLVWFSTSIKERLEGNERVLQDVPR</sequence>
<evidence type="ECO:0000313" key="4">
    <source>
        <dbReference type="Proteomes" id="UP000193689"/>
    </source>
</evidence>
<keyword evidence="2" id="KW-0812">Transmembrane</keyword>
<dbReference type="GeneID" id="63782004"/>